<sequence>MAEVICTHEECESILLCDKTDSATTPFIRRLCEEADGSVRSENLDLEGNIYAIQGVVGTCGDRHDLEKQVMCDNAGMTFLRWYVTRDGQATGQSFDTDLAGTDFAPADPVKVGDCCACATSTTQPMCDAGTPAGDPADISFAGLSCPASGTSSNGVDWQVDQCANEPVGSPPTDLLRFGEAGDGPLQTWNFDPPVDLVFDLRPSTNGAVGCVELPQGTEAVELNPGGMTWDPDTRRACSTANTSLRVVNRFRVKNAASLPLNALDLGAFSWGLRNLTVAPVASGPFQFLRHVCLDCEGNVLDFTDTTIDGGDYAPQGEVSVGECSGSSDSGGVTSTTQLMCDVLPAPPATPHTFDFTANNGGITSTPVSEATAPNGVVYSVNQGSWSPPNGGNPGYLSLGNNTDTHQWTFHNGAVDLEFDIRDTQFIPPLLSKYLQFPGDTEMLERTQPNVTWEDDTKRLRRDLVFTDTASPNRFRLTNVSSLALSAPNALASWGLFRLTVTPRSSGSDSVQFLRHITFDSGGEVLSVVNVNLDGTEYKVQGQVQLCG</sequence>
<dbReference type="Proteomes" id="UP001320831">
    <property type="component" value="Unassembled WGS sequence"/>
</dbReference>
<protein>
    <submittedName>
        <fullName evidence="1">Uncharacterized protein</fullName>
    </submittedName>
</protein>
<gene>
    <name evidence="1" type="ORF">N5A92_00010</name>
</gene>
<proteinExistence type="predicted"/>
<dbReference type="RefSeq" id="WP_260899754.1">
    <property type="nucleotide sequence ID" value="NZ_JAOCZP010000001.1"/>
</dbReference>
<dbReference type="EMBL" id="JAOCZP010000001">
    <property type="protein sequence ID" value="MCT7373433.1"/>
    <property type="molecule type" value="Genomic_DNA"/>
</dbReference>
<evidence type="ECO:0000313" key="1">
    <source>
        <dbReference type="EMBL" id="MCT7373433.1"/>
    </source>
</evidence>
<reference evidence="1 2" key="1">
    <citation type="submission" date="2022-09" db="EMBL/GenBank/DDBJ databases">
        <title>Chelativorans salina sp. nov., a novel slightly halophilic bacterium isolated from a saline lake sediment enrichment.</title>
        <authorList>
            <person name="Gao L."/>
            <person name="Fang B.-Z."/>
            <person name="Li W.-J."/>
        </authorList>
    </citation>
    <scope>NUCLEOTIDE SEQUENCE [LARGE SCALE GENOMIC DNA]</scope>
    <source>
        <strain evidence="1 2">EGI FJ00035</strain>
    </source>
</reference>
<name>A0ABT2LGE7_9HYPH</name>
<organism evidence="1 2">
    <name type="scientific">Chelativorans salis</name>
    <dbReference type="NCBI Taxonomy" id="2978478"/>
    <lineage>
        <taxon>Bacteria</taxon>
        <taxon>Pseudomonadati</taxon>
        <taxon>Pseudomonadota</taxon>
        <taxon>Alphaproteobacteria</taxon>
        <taxon>Hyphomicrobiales</taxon>
        <taxon>Phyllobacteriaceae</taxon>
        <taxon>Chelativorans</taxon>
    </lineage>
</organism>
<accession>A0ABT2LGE7</accession>
<keyword evidence="2" id="KW-1185">Reference proteome</keyword>
<evidence type="ECO:0000313" key="2">
    <source>
        <dbReference type="Proteomes" id="UP001320831"/>
    </source>
</evidence>
<comment type="caution">
    <text evidence="1">The sequence shown here is derived from an EMBL/GenBank/DDBJ whole genome shotgun (WGS) entry which is preliminary data.</text>
</comment>